<keyword evidence="2 11" id="KW-0723">Serine/threonine-protein kinase</keyword>
<reference evidence="11 12" key="1">
    <citation type="submission" date="2018-01" db="EMBL/GenBank/DDBJ databases">
        <title>Draft genome sequence of Sphaerisporangium sp. 7K107.</title>
        <authorList>
            <person name="Sahin N."/>
            <person name="Saygin H."/>
            <person name="Ay H."/>
        </authorList>
    </citation>
    <scope>NUCLEOTIDE SEQUENCE [LARGE SCALE GENOMIC DNA]</scope>
    <source>
        <strain evidence="11 12">7K107</strain>
    </source>
</reference>
<evidence type="ECO:0000256" key="3">
    <source>
        <dbReference type="ARBA" id="ARBA00022679"/>
    </source>
</evidence>
<evidence type="ECO:0000313" key="12">
    <source>
        <dbReference type="Proteomes" id="UP000248544"/>
    </source>
</evidence>
<evidence type="ECO:0000256" key="7">
    <source>
        <dbReference type="PROSITE-ProRule" id="PRU10141"/>
    </source>
</evidence>
<evidence type="ECO:0000256" key="6">
    <source>
        <dbReference type="ARBA" id="ARBA00022840"/>
    </source>
</evidence>
<dbReference type="Pfam" id="PF00069">
    <property type="entry name" value="Pkinase"/>
    <property type="match status" value="1"/>
</dbReference>
<dbReference type="PROSITE" id="PS50011">
    <property type="entry name" value="PROTEIN_KINASE_DOM"/>
    <property type="match status" value="1"/>
</dbReference>
<dbReference type="PANTHER" id="PTHR43289">
    <property type="entry name" value="MITOGEN-ACTIVATED PROTEIN KINASE KINASE KINASE 20-RELATED"/>
    <property type="match status" value="1"/>
</dbReference>
<evidence type="ECO:0000256" key="5">
    <source>
        <dbReference type="ARBA" id="ARBA00022777"/>
    </source>
</evidence>
<evidence type="ECO:0000256" key="9">
    <source>
        <dbReference type="SAM" id="Phobius"/>
    </source>
</evidence>
<feature type="compositionally biased region" description="Acidic residues" evidence="8">
    <location>
        <begin position="420"/>
        <end position="429"/>
    </location>
</feature>
<feature type="non-terminal residue" evidence="11">
    <location>
        <position position="448"/>
    </location>
</feature>
<dbReference type="EMBL" id="POUA01000310">
    <property type="protein sequence ID" value="PZG32380.1"/>
    <property type="molecule type" value="Genomic_DNA"/>
</dbReference>
<dbReference type="SUPFAM" id="SSF56112">
    <property type="entry name" value="Protein kinase-like (PK-like)"/>
    <property type="match status" value="1"/>
</dbReference>
<dbReference type="EC" id="2.7.11.1" evidence="1"/>
<keyword evidence="5 11" id="KW-0418">Kinase</keyword>
<feature type="region of interest" description="Disordered" evidence="8">
    <location>
        <begin position="393"/>
        <end position="448"/>
    </location>
</feature>
<protein>
    <recommendedName>
        <fullName evidence="1">non-specific serine/threonine protein kinase</fullName>
        <ecNumber evidence="1">2.7.11.1</ecNumber>
    </recommendedName>
</protein>
<evidence type="ECO:0000259" key="10">
    <source>
        <dbReference type="PROSITE" id="PS50011"/>
    </source>
</evidence>
<organism evidence="11 12">
    <name type="scientific">Spongiactinospora gelatinilytica</name>
    <dbReference type="NCBI Taxonomy" id="2666298"/>
    <lineage>
        <taxon>Bacteria</taxon>
        <taxon>Bacillati</taxon>
        <taxon>Actinomycetota</taxon>
        <taxon>Actinomycetes</taxon>
        <taxon>Streptosporangiales</taxon>
        <taxon>Streptosporangiaceae</taxon>
        <taxon>Spongiactinospora</taxon>
    </lineage>
</organism>
<feature type="compositionally biased region" description="Gly residues" evidence="8">
    <location>
        <begin position="323"/>
        <end position="332"/>
    </location>
</feature>
<dbReference type="GO" id="GO:0005524">
    <property type="term" value="F:ATP binding"/>
    <property type="evidence" value="ECO:0007669"/>
    <property type="project" value="UniProtKB-UniRule"/>
</dbReference>
<dbReference type="InterPro" id="IPR000719">
    <property type="entry name" value="Prot_kinase_dom"/>
</dbReference>
<dbReference type="PROSITE" id="PS00107">
    <property type="entry name" value="PROTEIN_KINASE_ATP"/>
    <property type="match status" value="1"/>
</dbReference>
<keyword evidence="12" id="KW-1185">Reference proteome</keyword>
<feature type="compositionally biased region" description="Low complexity" evidence="8">
    <location>
        <begin position="397"/>
        <end position="419"/>
    </location>
</feature>
<evidence type="ECO:0000256" key="2">
    <source>
        <dbReference type="ARBA" id="ARBA00022527"/>
    </source>
</evidence>
<dbReference type="Gene3D" id="1.10.510.10">
    <property type="entry name" value="Transferase(Phosphotransferase) domain 1"/>
    <property type="match status" value="1"/>
</dbReference>
<dbReference type="GO" id="GO:0004674">
    <property type="term" value="F:protein serine/threonine kinase activity"/>
    <property type="evidence" value="ECO:0007669"/>
    <property type="project" value="UniProtKB-KW"/>
</dbReference>
<dbReference type="PANTHER" id="PTHR43289:SF6">
    <property type="entry name" value="SERINE_THREONINE-PROTEIN KINASE NEKL-3"/>
    <property type="match status" value="1"/>
</dbReference>
<accession>A0A2W2G4N1</accession>
<comment type="caution">
    <text evidence="11">The sequence shown here is derived from an EMBL/GenBank/DDBJ whole genome shotgun (WGS) entry which is preliminary data.</text>
</comment>
<dbReference type="AlphaFoldDB" id="A0A2W2G4N1"/>
<keyword evidence="9" id="KW-0472">Membrane</keyword>
<evidence type="ECO:0000256" key="1">
    <source>
        <dbReference type="ARBA" id="ARBA00012513"/>
    </source>
</evidence>
<feature type="compositionally biased region" description="Basic and acidic residues" evidence="8">
    <location>
        <begin position="333"/>
        <end position="348"/>
    </location>
</feature>
<evidence type="ECO:0000256" key="4">
    <source>
        <dbReference type="ARBA" id="ARBA00022741"/>
    </source>
</evidence>
<evidence type="ECO:0000313" key="11">
    <source>
        <dbReference type="EMBL" id="PZG32380.1"/>
    </source>
</evidence>
<dbReference type="InterPro" id="IPR017441">
    <property type="entry name" value="Protein_kinase_ATP_BS"/>
</dbReference>
<sequence length="448" mass="46416">MFGMPSPWQVPGYTELRELGSGMSGRVVMARHNADGVLVAIKYLSEELRADIGFVARFRHEARLLETLDSPQVARLYQYVESADGAAIIMELVDGVALRALLRAQGPTGAEAALTVLKGALLGLAAAHAAGVVHRDFKPENVVVGDDGSSKLVDFGIAVRSGDGENPAGTPPYMAPEQWAGAPAAPTTDVYAATVVFFECLTGTRPYRGSNAAALAHQHQTAPVPVDEVPPPLRDLVARGLAKQPAERPPTAADFLSRLEAVAEGAYGADWENRGRRRLAALAGLLALQFPGAEPMPEADSSLAQTELGGGDKGGDTGRGEGGDGQAGAGSRGRGDRSGKNSDLVSRDLPRRVGNAPLRRLGLKMTVVVGCIVGIGVVMAFLINGAGGEPELQAQGASLPPAVSASPVAVPTEETTSAEPTEEVTEEPPAETPSPEPTPTADTRSAVP</sequence>
<name>A0A2W2G4N1_9ACTN</name>
<dbReference type="PROSITE" id="PS00108">
    <property type="entry name" value="PROTEIN_KINASE_ST"/>
    <property type="match status" value="1"/>
</dbReference>
<dbReference type="InterPro" id="IPR011009">
    <property type="entry name" value="Kinase-like_dom_sf"/>
</dbReference>
<keyword evidence="3" id="KW-0808">Transferase</keyword>
<dbReference type="RefSeq" id="WP_111170665.1">
    <property type="nucleotide sequence ID" value="NZ_POUA01000310.1"/>
</dbReference>
<keyword evidence="9" id="KW-1133">Transmembrane helix</keyword>
<keyword evidence="4 7" id="KW-0547">Nucleotide-binding</keyword>
<evidence type="ECO:0000256" key="8">
    <source>
        <dbReference type="SAM" id="MobiDB-lite"/>
    </source>
</evidence>
<gene>
    <name evidence="11" type="ORF">C1I98_29450</name>
</gene>
<keyword evidence="6 7" id="KW-0067">ATP-binding</keyword>
<feature type="domain" description="Protein kinase" evidence="10">
    <location>
        <begin position="13"/>
        <end position="262"/>
    </location>
</feature>
<keyword evidence="9" id="KW-0812">Transmembrane</keyword>
<dbReference type="InterPro" id="IPR008271">
    <property type="entry name" value="Ser/Thr_kinase_AS"/>
</dbReference>
<feature type="transmembrane region" description="Helical" evidence="9">
    <location>
        <begin position="361"/>
        <end position="383"/>
    </location>
</feature>
<feature type="binding site" evidence="7">
    <location>
        <position position="42"/>
    </location>
    <ligand>
        <name>ATP</name>
        <dbReference type="ChEBI" id="CHEBI:30616"/>
    </ligand>
</feature>
<proteinExistence type="predicted"/>
<dbReference type="CDD" id="cd14014">
    <property type="entry name" value="STKc_PknB_like"/>
    <property type="match status" value="1"/>
</dbReference>
<feature type="compositionally biased region" description="Basic and acidic residues" evidence="8">
    <location>
        <begin position="313"/>
        <end position="322"/>
    </location>
</feature>
<feature type="region of interest" description="Disordered" evidence="8">
    <location>
        <begin position="295"/>
        <end position="348"/>
    </location>
</feature>
<dbReference type="Proteomes" id="UP000248544">
    <property type="component" value="Unassembled WGS sequence"/>
</dbReference>